<proteinExistence type="predicted"/>
<dbReference type="InterPro" id="IPR027268">
    <property type="entry name" value="Peptidase_M4/M1_CTD_sf"/>
</dbReference>
<dbReference type="AlphaFoldDB" id="A0A2W5TTL0"/>
<dbReference type="Gene3D" id="2.60.40.3650">
    <property type="match status" value="1"/>
</dbReference>
<dbReference type="PIRSF" id="PIRSF016493">
    <property type="entry name" value="Glycyl_aminpptds"/>
    <property type="match status" value="1"/>
</dbReference>
<evidence type="ECO:0000313" key="4">
    <source>
        <dbReference type="Proteomes" id="UP000249061"/>
    </source>
</evidence>
<name>A0A2W5TTL0_9BACT</name>
<organism evidence="3 4">
    <name type="scientific">Archangium gephyra</name>
    <dbReference type="NCBI Taxonomy" id="48"/>
    <lineage>
        <taxon>Bacteria</taxon>
        <taxon>Pseudomonadati</taxon>
        <taxon>Myxococcota</taxon>
        <taxon>Myxococcia</taxon>
        <taxon>Myxococcales</taxon>
        <taxon>Cystobacterineae</taxon>
        <taxon>Archangiaceae</taxon>
        <taxon>Archangium</taxon>
    </lineage>
</organism>
<accession>A0A2W5TTL0</accession>
<dbReference type="InterPro" id="IPR024191">
    <property type="entry name" value="Peptidase_M61"/>
</dbReference>
<dbReference type="Pfam" id="PF05299">
    <property type="entry name" value="Peptidase_M61"/>
    <property type="match status" value="1"/>
</dbReference>
<evidence type="ECO:0000313" key="3">
    <source>
        <dbReference type="EMBL" id="PZR16613.1"/>
    </source>
</evidence>
<dbReference type="EMBL" id="QFQP01000003">
    <property type="protein sequence ID" value="PZR16613.1"/>
    <property type="molecule type" value="Genomic_DNA"/>
</dbReference>
<feature type="domain" description="PDZ" evidence="2">
    <location>
        <begin position="475"/>
        <end position="540"/>
    </location>
</feature>
<dbReference type="Proteomes" id="UP000249061">
    <property type="component" value="Unassembled WGS sequence"/>
</dbReference>
<dbReference type="SUPFAM" id="SSF55486">
    <property type="entry name" value="Metalloproteases ('zincins'), catalytic domain"/>
    <property type="match status" value="1"/>
</dbReference>
<dbReference type="Pfam" id="PF17899">
    <property type="entry name" value="Peptidase_M61_N"/>
    <property type="match status" value="1"/>
</dbReference>
<dbReference type="Gene3D" id="2.30.42.10">
    <property type="match status" value="1"/>
</dbReference>
<evidence type="ECO:0000259" key="2">
    <source>
        <dbReference type="SMART" id="SM00228"/>
    </source>
</evidence>
<dbReference type="Pfam" id="PF13180">
    <property type="entry name" value="PDZ_2"/>
    <property type="match status" value="1"/>
</dbReference>
<comment type="caution">
    <text evidence="3">The sequence shown here is derived from an EMBL/GenBank/DDBJ whole genome shotgun (WGS) entry which is preliminary data.</text>
</comment>
<dbReference type="InterPro" id="IPR001478">
    <property type="entry name" value="PDZ"/>
</dbReference>
<sequence length="595" mass="66536">MPEPVRYRVSMSRPHSHLFEVEATFPAQNEELIVSLPVWTPGSYLVREYSRHVQEFNVVDDAGKPVPFKRVDKRSYVILPAGKSVRCQYKVYANELTVRTSHLDGTHGYFNGATLFFYSEKLRNRPHHVTVDAPAGWKTTVALDHENGAFVASDYDELVDSPFEVGTHTPITFTAAGVPHEVVMWGDPQLDEKKLVSDLTRIIETEAALFGGLPMKRYVFFIYGTDKGRGGLEHKASTALLYPRNGFASARGWEDFLTLCAHEYFHLWNVKRVKPKALVPFDYAQENYTELLWFFEGGTSYYDNLITRRAGLMSAQRYLTRFGESLTLLHTTPGRKVLPLVESSLVSWIKHYRPDENSPNTAISYYLKGEIVCALLDLHIRKATNDQKSLDDLLRVLWAKYGNESGVPENGIEAAAEELGGQGLRDFFQHALRGTHELSYDVFEHVGLEVKLRPRESASDKGGTPPRGRGDRVSGWLGIVPRGAFIASVLEGSPAMAAGLYSDDEVIALDGLKCDASSLGNRVEDRKPGETVKITVFRREKLLELPVTVAAKPADGVYLQRVERPTDAQRTAYQSWLGAAWNDVEAALNAAPSKV</sequence>
<dbReference type="Gene3D" id="1.10.390.10">
    <property type="entry name" value="Neutral Protease Domain 2"/>
    <property type="match status" value="1"/>
</dbReference>
<dbReference type="InterPro" id="IPR040756">
    <property type="entry name" value="Peptidase_M61_N"/>
</dbReference>
<dbReference type="SUPFAM" id="SSF50156">
    <property type="entry name" value="PDZ domain-like"/>
    <property type="match status" value="1"/>
</dbReference>
<feature type="region of interest" description="Disordered" evidence="1">
    <location>
        <begin position="454"/>
        <end position="473"/>
    </location>
</feature>
<dbReference type="InterPro" id="IPR007963">
    <property type="entry name" value="Peptidase_M61_catalytic"/>
</dbReference>
<protein>
    <submittedName>
        <fullName evidence="3">Peptidase M61</fullName>
    </submittedName>
</protein>
<evidence type="ECO:0000256" key="1">
    <source>
        <dbReference type="SAM" id="MobiDB-lite"/>
    </source>
</evidence>
<dbReference type="InterPro" id="IPR036034">
    <property type="entry name" value="PDZ_sf"/>
</dbReference>
<reference evidence="3 4" key="1">
    <citation type="submission" date="2017-08" db="EMBL/GenBank/DDBJ databases">
        <title>Infants hospitalized years apart are colonized by the same room-sourced microbial strains.</title>
        <authorList>
            <person name="Brooks B."/>
            <person name="Olm M.R."/>
            <person name="Firek B.A."/>
            <person name="Baker R."/>
            <person name="Thomas B.C."/>
            <person name="Morowitz M.J."/>
            <person name="Banfield J.F."/>
        </authorList>
    </citation>
    <scope>NUCLEOTIDE SEQUENCE [LARGE SCALE GENOMIC DNA]</scope>
    <source>
        <strain evidence="3">S2_003_000_R2_14</strain>
    </source>
</reference>
<dbReference type="SMART" id="SM00228">
    <property type="entry name" value="PDZ"/>
    <property type="match status" value="1"/>
</dbReference>
<gene>
    <name evidence="3" type="ORF">DI536_05485</name>
</gene>